<evidence type="ECO:0000256" key="2">
    <source>
        <dbReference type="ARBA" id="ARBA00022692"/>
    </source>
</evidence>
<name>A0A0S4JTE9_BODSA</name>
<dbReference type="PROSITE" id="PS50076">
    <property type="entry name" value="DNAJ_2"/>
    <property type="match status" value="1"/>
</dbReference>
<dbReference type="CDD" id="cd06257">
    <property type="entry name" value="DnaJ"/>
    <property type="match status" value="1"/>
</dbReference>
<evidence type="ECO:0000256" key="4">
    <source>
        <dbReference type="ARBA" id="ARBA00022989"/>
    </source>
</evidence>
<keyword evidence="9" id="KW-1185">Reference proteome</keyword>
<organism evidence="8 9">
    <name type="scientific">Bodo saltans</name>
    <name type="common">Flagellated protozoan</name>
    <dbReference type="NCBI Taxonomy" id="75058"/>
    <lineage>
        <taxon>Eukaryota</taxon>
        <taxon>Discoba</taxon>
        <taxon>Euglenozoa</taxon>
        <taxon>Kinetoplastea</taxon>
        <taxon>Metakinetoplastina</taxon>
        <taxon>Eubodonida</taxon>
        <taxon>Bodonidae</taxon>
        <taxon>Bodo</taxon>
    </lineage>
</organism>
<evidence type="ECO:0000313" key="9">
    <source>
        <dbReference type="Proteomes" id="UP000051952"/>
    </source>
</evidence>
<dbReference type="PANTHER" id="PTHR43908:SF3">
    <property type="entry name" value="AT29763P-RELATED"/>
    <property type="match status" value="1"/>
</dbReference>
<keyword evidence="2" id="KW-0812">Transmembrane</keyword>
<dbReference type="SUPFAM" id="SSF46565">
    <property type="entry name" value="Chaperone J-domain"/>
    <property type="match status" value="1"/>
</dbReference>
<proteinExistence type="predicted"/>
<dbReference type="AlphaFoldDB" id="A0A0S4JTE9"/>
<accession>A0A0S4JTE9</accession>
<keyword evidence="4" id="KW-1133">Transmembrane helix</keyword>
<dbReference type="Gene3D" id="1.10.287.110">
    <property type="entry name" value="DnaJ domain"/>
    <property type="match status" value="1"/>
</dbReference>
<dbReference type="OMA" id="LEGQRDY"/>
<dbReference type="InterPro" id="IPR018253">
    <property type="entry name" value="DnaJ_domain_CS"/>
</dbReference>
<keyword evidence="3" id="KW-0256">Endoplasmic reticulum</keyword>
<gene>
    <name evidence="8" type="ORF">BSAL_43185</name>
</gene>
<dbReference type="PANTHER" id="PTHR43908">
    <property type="entry name" value="AT29763P-RELATED"/>
    <property type="match status" value="1"/>
</dbReference>
<dbReference type="PROSITE" id="PS00636">
    <property type="entry name" value="DNAJ_1"/>
    <property type="match status" value="1"/>
</dbReference>
<dbReference type="Pfam" id="PF09320">
    <property type="entry name" value="DUF1977"/>
    <property type="match status" value="1"/>
</dbReference>
<dbReference type="VEuPathDB" id="TriTrypDB:BSAL_43185"/>
<evidence type="ECO:0000259" key="7">
    <source>
        <dbReference type="PROSITE" id="PS50076"/>
    </source>
</evidence>
<reference evidence="9" key="1">
    <citation type="submission" date="2015-09" db="EMBL/GenBank/DDBJ databases">
        <authorList>
            <consortium name="Pathogen Informatics"/>
        </authorList>
    </citation>
    <scope>NUCLEOTIDE SEQUENCE [LARGE SCALE GENOMIC DNA]</scope>
    <source>
        <strain evidence="9">Lake Konstanz</strain>
    </source>
</reference>
<dbReference type="Pfam" id="PF00226">
    <property type="entry name" value="DnaJ"/>
    <property type="match status" value="1"/>
</dbReference>
<protein>
    <submittedName>
        <fullName evidence="8">DNA-J protein, putative</fullName>
    </submittedName>
</protein>
<sequence>MADACEAILLQRRDYYKVLAVSRDATVEEIKRAYKLKAMVCHPDKCTHPRASEAFQLVGAAHETLKDPKKRAVYDRHGADGVQRHESGGGDGGQNPYQQRRQGHPQFQHPFEEFFFNFQRPQQRRPGANGHEAQFQEVNLNMFMLVPVLLFILLAMMLQTNVSDSSSSGFSSQSGYGHQRSKQNFITAFSLAPKYDEQMTIQRTTSHPHYRDLTVSYYVSRQWNDYANRGYIDIRKVEIEVLRKYRDSLGRKCESEALRQRSKGGGGGGVPDVCKEYDGIRERVRG</sequence>
<evidence type="ECO:0000256" key="5">
    <source>
        <dbReference type="ARBA" id="ARBA00023136"/>
    </source>
</evidence>
<dbReference type="InterPro" id="IPR036869">
    <property type="entry name" value="J_dom_sf"/>
</dbReference>
<dbReference type="PRINTS" id="PR00625">
    <property type="entry name" value="JDOMAIN"/>
</dbReference>
<dbReference type="InterPro" id="IPR051100">
    <property type="entry name" value="DnaJ_subfamily_B/C"/>
</dbReference>
<dbReference type="EMBL" id="CYKH01002157">
    <property type="protein sequence ID" value="CUG93498.1"/>
    <property type="molecule type" value="Genomic_DNA"/>
</dbReference>
<comment type="subcellular location">
    <subcellularLocation>
        <location evidence="1">Endoplasmic reticulum membrane</location>
        <topology evidence="1">Single-pass membrane protein</topology>
    </subcellularLocation>
</comment>
<dbReference type="GO" id="GO:0030544">
    <property type="term" value="F:Hsp70 protein binding"/>
    <property type="evidence" value="ECO:0007669"/>
    <property type="project" value="TreeGrafter"/>
</dbReference>
<evidence type="ECO:0000256" key="1">
    <source>
        <dbReference type="ARBA" id="ARBA00004389"/>
    </source>
</evidence>
<evidence type="ECO:0000256" key="6">
    <source>
        <dbReference type="SAM" id="MobiDB-lite"/>
    </source>
</evidence>
<dbReference type="GO" id="GO:0005789">
    <property type="term" value="C:endoplasmic reticulum membrane"/>
    <property type="evidence" value="ECO:0007669"/>
    <property type="project" value="UniProtKB-SubCell"/>
</dbReference>
<dbReference type="Proteomes" id="UP000051952">
    <property type="component" value="Unassembled WGS sequence"/>
</dbReference>
<dbReference type="InterPro" id="IPR015399">
    <property type="entry name" value="DUF1977_DnaJ-like"/>
</dbReference>
<evidence type="ECO:0000313" key="8">
    <source>
        <dbReference type="EMBL" id="CUG93498.1"/>
    </source>
</evidence>
<evidence type="ECO:0000256" key="3">
    <source>
        <dbReference type="ARBA" id="ARBA00022824"/>
    </source>
</evidence>
<feature type="domain" description="J" evidence="7">
    <location>
        <begin position="14"/>
        <end position="78"/>
    </location>
</feature>
<keyword evidence="5" id="KW-0472">Membrane</keyword>
<dbReference type="OrthoDB" id="10250354at2759"/>
<feature type="region of interest" description="Disordered" evidence="6">
    <location>
        <begin position="80"/>
        <end position="102"/>
    </location>
</feature>
<dbReference type="SMART" id="SM00271">
    <property type="entry name" value="DnaJ"/>
    <property type="match status" value="1"/>
</dbReference>
<dbReference type="GO" id="GO:0071218">
    <property type="term" value="P:cellular response to misfolded protein"/>
    <property type="evidence" value="ECO:0007669"/>
    <property type="project" value="TreeGrafter"/>
</dbReference>
<dbReference type="InterPro" id="IPR001623">
    <property type="entry name" value="DnaJ_domain"/>
</dbReference>